<proteinExistence type="predicted"/>
<evidence type="ECO:0000259" key="1">
    <source>
        <dbReference type="Pfam" id="PF17919"/>
    </source>
</evidence>
<accession>A0ABD0QRR4</accession>
<feature type="domain" description="Reverse transcriptase/retrotransposon-derived protein RNase H-like" evidence="1">
    <location>
        <begin position="8"/>
        <end position="95"/>
    </location>
</feature>
<dbReference type="InterPro" id="IPR043502">
    <property type="entry name" value="DNA/RNA_pol_sf"/>
</dbReference>
<dbReference type="Pfam" id="PF17919">
    <property type="entry name" value="RT_RNaseH_2"/>
    <property type="match status" value="1"/>
</dbReference>
<dbReference type="Proteomes" id="UP001529510">
    <property type="component" value="Unassembled WGS sequence"/>
</dbReference>
<dbReference type="SUPFAM" id="SSF56672">
    <property type="entry name" value="DNA/RNA polymerases"/>
    <property type="match status" value="1"/>
</dbReference>
<feature type="non-terminal residue" evidence="2">
    <location>
        <position position="95"/>
    </location>
</feature>
<dbReference type="PANTHER" id="PTHR34072">
    <property type="entry name" value="ENZYMATIC POLYPROTEIN-RELATED"/>
    <property type="match status" value="1"/>
</dbReference>
<dbReference type="PANTHER" id="PTHR34072:SF42">
    <property type="entry name" value="INTEGRASE CATALYTIC DOMAIN-CONTAINING PROTEIN"/>
    <property type="match status" value="1"/>
</dbReference>
<dbReference type="InterPro" id="IPR041577">
    <property type="entry name" value="RT_RNaseH_2"/>
</dbReference>
<dbReference type="EMBL" id="JAMKFB020000007">
    <property type="protein sequence ID" value="KAL0188525.1"/>
    <property type="molecule type" value="Genomic_DNA"/>
</dbReference>
<feature type="non-terminal residue" evidence="2">
    <location>
        <position position="1"/>
    </location>
</feature>
<name>A0ABD0QRR4_CIRMR</name>
<dbReference type="Gene3D" id="3.10.20.370">
    <property type="match status" value="1"/>
</dbReference>
<gene>
    <name evidence="2" type="ORF">M9458_015624</name>
</gene>
<protein>
    <recommendedName>
        <fullName evidence="1">Reverse transcriptase/retrotransposon-derived protein RNase H-like domain-containing protein</fullName>
    </recommendedName>
</protein>
<dbReference type="AlphaFoldDB" id="A0ABD0QRR4"/>
<evidence type="ECO:0000313" key="3">
    <source>
        <dbReference type="Proteomes" id="UP001529510"/>
    </source>
</evidence>
<comment type="caution">
    <text evidence="2">The sequence shown here is derived from an EMBL/GenBank/DDBJ whole genome shotgun (WGS) entry which is preliminary data.</text>
</comment>
<organism evidence="2 3">
    <name type="scientific">Cirrhinus mrigala</name>
    <name type="common">Mrigala</name>
    <dbReference type="NCBI Taxonomy" id="683832"/>
    <lineage>
        <taxon>Eukaryota</taxon>
        <taxon>Metazoa</taxon>
        <taxon>Chordata</taxon>
        <taxon>Craniata</taxon>
        <taxon>Vertebrata</taxon>
        <taxon>Euteleostomi</taxon>
        <taxon>Actinopterygii</taxon>
        <taxon>Neopterygii</taxon>
        <taxon>Teleostei</taxon>
        <taxon>Ostariophysi</taxon>
        <taxon>Cypriniformes</taxon>
        <taxon>Cyprinidae</taxon>
        <taxon>Labeoninae</taxon>
        <taxon>Labeonini</taxon>
        <taxon>Cirrhinus</taxon>
    </lineage>
</organism>
<evidence type="ECO:0000313" key="2">
    <source>
        <dbReference type="EMBL" id="KAL0188525.1"/>
    </source>
</evidence>
<reference evidence="2 3" key="1">
    <citation type="submission" date="2024-05" db="EMBL/GenBank/DDBJ databases">
        <title>Genome sequencing and assembly of Indian major carp, Cirrhinus mrigala (Hamilton, 1822).</title>
        <authorList>
            <person name="Mohindra V."/>
            <person name="Chowdhury L.M."/>
            <person name="Lal K."/>
            <person name="Jena J.K."/>
        </authorList>
    </citation>
    <scope>NUCLEOTIDE SEQUENCE [LARGE SCALE GENOMIC DNA]</scope>
    <source>
        <strain evidence="2">CM1030</strain>
        <tissue evidence="2">Blood</tissue>
    </source>
</reference>
<sequence>GKPKHLIWNPAAHEAFQRLKTIFSTAPLLHHPDPELPFTVEVNASTTGVEAVLSQAVYEPPLLHPCAFFSHKLSPAENNYDVENRELLAIKLALE</sequence>
<keyword evidence="3" id="KW-1185">Reference proteome</keyword>